<dbReference type="SUPFAM" id="SSF53474">
    <property type="entry name" value="alpha/beta-Hydrolases"/>
    <property type="match status" value="1"/>
</dbReference>
<keyword evidence="2" id="KW-1133">Transmembrane helix</keyword>
<dbReference type="InterPro" id="IPR029058">
    <property type="entry name" value="AB_hydrolase_fold"/>
</dbReference>
<dbReference type="Gene3D" id="3.40.50.1820">
    <property type="entry name" value="alpha/beta hydrolase"/>
    <property type="match status" value="1"/>
</dbReference>
<feature type="region of interest" description="Disordered" evidence="1">
    <location>
        <begin position="523"/>
        <end position="583"/>
    </location>
</feature>
<evidence type="ECO:0000256" key="1">
    <source>
        <dbReference type="SAM" id="MobiDB-lite"/>
    </source>
</evidence>
<organism evidence="4 5">
    <name type="scientific">Vigna mungo</name>
    <name type="common">Black gram</name>
    <name type="synonym">Phaseolus mungo</name>
    <dbReference type="NCBI Taxonomy" id="3915"/>
    <lineage>
        <taxon>Eukaryota</taxon>
        <taxon>Viridiplantae</taxon>
        <taxon>Streptophyta</taxon>
        <taxon>Embryophyta</taxon>
        <taxon>Tracheophyta</taxon>
        <taxon>Spermatophyta</taxon>
        <taxon>Magnoliopsida</taxon>
        <taxon>eudicotyledons</taxon>
        <taxon>Gunneridae</taxon>
        <taxon>Pentapetalae</taxon>
        <taxon>rosids</taxon>
        <taxon>fabids</taxon>
        <taxon>Fabales</taxon>
        <taxon>Fabaceae</taxon>
        <taxon>Papilionoideae</taxon>
        <taxon>50 kb inversion clade</taxon>
        <taxon>NPAAA clade</taxon>
        <taxon>indigoferoid/millettioid clade</taxon>
        <taxon>Phaseoleae</taxon>
        <taxon>Vigna</taxon>
    </lineage>
</organism>
<evidence type="ECO:0000313" key="5">
    <source>
        <dbReference type="Proteomes" id="UP001374535"/>
    </source>
</evidence>
<keyword evidence="2" id="KW-0472">Membrane</keyword>
<evidence type="ECO:0000313" key="4">
    <source>
        <dbReference type="EMBL" id="WVY91657.1"/>
    </source>
</evidence>
<gene>
    <name evidence="4" type="ORF">V8G54_037171</name>
</gene>
<keyword evidence="2" id="KW-0812">Transmembrane</keyword>
<protein>
    <recommendedName>
        <fullName evidence="3">Transposase (putative) gypsy type domain-containing protein</fullName>
    </recommendedName>
</protein>
<feature type="transmembrane region" description="Helical" evidence="2">
    <location>
        <begin position="181"/>
        <end position="203"/>
    </location>
</feature>
<dbReference type="InterPro" id="IPR052370">
    <property type="entry name" value="Meta-cleavage_hydrolase"/>
</dbReference>
<dbReference type="Pfam" id="PF04195">
    <property type="entry name" value="Transposase_28"/>
    <property type="match status" value="1"/>
</dbReference>
<feature type="compositionally biased region" description="Gly residues" evidence="1">
    <location>
        <begin position="525"/>
        <end position="538"/>
    </location>
</feature>
<dbReference type="EMBL" id="CP144690">
    <property type="protein sequence ID" value="WVY91657.1"/>
    <property type="molecule type" value="Genomic_DNA"/>
</dbReference>
<sequence length="1179" mass="130210">MKGRKKKSKKRGIIHSLPSKRRRNFNDSLFVVEGFAMKICGEEDDLTVDGVTTTLGFALMVEDDDDLRLMVVEKGFGGNKVGDSSNKVGGDRIKTMCRDYEQEKRELIKALVKDRKLSDIPKISQPTLIIWGEHDQVFPLELGHRLKRHLGDNAELVVIKKAGHAFCAEKANEFFSIFKSYLLDFQAFAFCVSMFVHILLWMIRNINKILPVGFIYKALDRVIQKSLVFRLDTSPEFPYTISRLQSFGSYSFPSGCFLLTSISGVPAVKSGRVLAKGTPTLNLLSPQLGSSNRPSQRCGRLLPADIRDTATLRGYANLLEDPLTFARMSFVRYDMTLVLRGYADLRENPLTFARTPSVWYEMALVLSMPERLGCVAPDHAGQGYVLRRAGLTRWAPGLSLGPPSPRQPVGVGFESSLLSSKLVMAVFGLGDVTPINDGYDASKMLWRIVASNFAHTLGGKRHVASIRGLHLLGNRNVLDLSRWSWESWTVMIRGSYPPQLYRDSFFFSGNKTMIVCVESSLESSGRGGDGGGVGGGNVNGSFASSESSGSDSNSPQRPSLGEAEGVAKPPVADGNDGEVRGPTSVVSKGQIFHGAPIFLVQGGVTVDPVALAPVGFDVNTQVSCFSHTGLQDFIDQSYIGRDTADTQAIRVAVSRENERVCHGKGSGSEDYFFMYANLFTQLHVRVPFTDFQMELLRELNVAPTQLHPNAWATAQAFVVECMVAGVPPTVRSFLHYFDVRPSPKGGWVSLISVADRTLFKPYSESFKNFKEQFFKVVVTDADHREFLDPEGSPLFPLYWTENPRKVKAYAKRELQIEDLYVVDIIETLPCRTPARCLVDCIPFEDCAQRALDCMAAPGPRQSNFLDAKRESARAATLTKDQALPPPKRPPSAAARVTIASFGSPKDTPANGAILTKASQLSAGEGVSAPSNIHSIGLSSLLPKWPLNWPRYLRRHQFGGKESLRKEVSLPPKNVDGRALSRPPEYNVGRFIDFNRGPAYWSLLESLLGPAMLDSIFEMASRIASMVGYVREFDDFRGFVERARENNSPGSGARGYAEVSRRRKLKLAAAEQKEIERRLQGRTMELHTDLGAVRADLKVAQKRISKLNDTLVVEHEDGFYKALRQVVVLLHVDKPLELGFDLYKDVYDGVLMEIEPSGTATVGAETIAGSTSAVVDNVEK</sequence>
<accession>A0AAQ3MIB6</accession>
<dbReference type="AlphaFoldDB" id="A0AAQ3MIB6"/>
<keyword evidence="5" id="KW-1185">Reference proteome</keyword>
<reference evidence="4 5" key="1">
    <citation type="journal article" date="2023" name="Life. Sci Alliance">
        <title>Evolutionary insights into 3D genome organization and epigenetic landscape of Vigna mungo.</title>
        <authorList>
            <person name="Junaid A."/>
            <person name="Singh B."/>
            <person name="Bhatia S."/>
        </authorList>
    </citation>
    <scope>NUCLEOTIDE SEQUENCE [LARGE SCALE GENOMIC DNA]</scope>
    <source>
        <strain evidence="4">Urdbean</strain>
    </source>
</reference>
<feature type="domain" description="Transposase (putative) gypsy type" evidence="3">
    <location>
        <begin position="684"/>
        <end position="741"/>
    </location>
</feature>
<dbReference type="Proteomes" id="UP001374535">
    <property type="component" value="Chromosome 11"/>
</dbReference>
<dbReference type="PANTHER" id="PTHR43139:SF59">
    <property type="entry name" value="ALPHA_BETA-HYDROLASES SUPERFAMILY PROTEIN"/>
    <property type="match status" value="1"/>
</dbReference>
<feature type="region of interest" description="Disordered" evidence="1">
    <location>
        <begin position="868"/>
        <end position="891"/>
    </location>
</feature>
<evidence type="ECO:0000259" key="3">
    <source>
        <dbReference type="Pfam" id="PF04195"/>
    </source>
</evidence>
<dbReference type="InterPro" id="IPR007321">
    <property type="entry name" value="Transposase_28"/>
</dbReference>
<feature type="compositionally biased region" description="Low complexity" evidence="1">
    <location>
        <begin position="539"/>
        <end position="554"/>
    </location>
</feature>
<proteinExistence type="predicted"/>
<dbReference type="PANTHER" id="PTHR43139">
    <property type="entry name" value="SI:DKEY-122A22.2"/>
    <property type="match status" value="1"/>
</dbReference>
<evidence type="ECO:0000256" key="2">
    <source>
        <dbReference type="SAM" id="Phobius"/>
    </source>
</evidence>
<name>A0AAQ3MIB6_VIGMU</name>